<protein>
    <recommendedName>
        <fullName evidence="4">Fibronectin type-III domain-containing protein</fullName>
    </recommendedName>
</protein>
<dbReference type="GeneID" id="6756758"/>
<dbReference type="HOGENOM" id="CLU_450049_0_0_1"/>
<evidence type="ECO:0000313" key="2">
    <source>
        <dbReference type="EMBL" id="EDV21909.1"/>
    </source>
</evidence>
<dbReference type="InParanoid" id="B3S5G4"/>
<dbReference type="SUPFAM" id="SSF49265">
    <property type="entry name" value="Fibronectin type III"/>
    <property type="match status" value="1"/>
</dbReference>
<feature type="chain" id="PRO_5002798506" description="Fibronectin type-III domain-containing protein" evidence="1">
    <location>
        <begin position="25"/>
        <end position="607"/>
    </location>
</feature>
<evidence type="ECO:0000256" key="1">
    <source>
        <dbReference type="SAM" id="SignalP"/>
    </source>
</evidence>
<gene>
    <name evidence="2" type="ORF">TRIADDRAFT_59606</name>
</gene>
<dbReference type="KEGG" id="tad:TRIADDRAFT_59606"/>
<evidence type="ECO:0000313" key="3">
    <source>
        <dbReference type="Proteomes" id="UP000009022"/>
    </source>
</evidence>
<dbReference type="Proteomes" id="UP000009022">
    <property type="component" value="Unassembled WGS sequence"/>
</dbReference>
<accession>B3S5G4</accession>
<proteinExistence type="predicted"/>
<name>B3S5G4_TRIAD</name>
<dbReference type="InterPro" id="IPR036116">
    <property type="entry name" value="FN3_sf"/>
</dbReference>
<keyword evidence="3" id="KW-1185">Reference proteome</keyword>
<keyword evidence="1" id="KW-0732">Signal</keyword>
<dbReference type="PhylomeDB" id="B3S5G4"/>
<dbReference type="AlphaFoldDB" id="B3S5G4"/>
<dbReference type="CTD" id="6756758"/>
<dbReference type="EMBL" id="DS985251">
    <property type="protein sequence ID" value="EDV21909.1"/>
    <property type="molecule type" value="Genomic_DNA"/>
</dbReference>
<evidence type="ECO:0008006" key="4">
    <source>
        <dbReference type="Google" id="ProtNLM"/>
    </source>
</evidence>
<feature type="signal peptide" evidence="1">
    <location>
        <begin position="1"/>
        <end position="24"/>
    </location>
</feature>
<organism evidence="2 3">
    <name type="scientific">Trichoplax adhaerens</name>
    <name type="common">Trichoplax reptans</name>
    <dbReference type="NCBI Taxonomy" id="10228"/>
    <lineage>
        <taxon>Eukaryota</taxon>
        <taxon>Metazoa</taxon>
        <taxon>Placozoa</taxon>
        <taxon>Uniplacotomia</taxon>
        <taxon>Trichoplacea</taxon>
        <taxon>Trichoplacidae</taxon>
        <taxon>Trichoplax</taxon>
    </lineage>
</organism>
<sequence>MAIFNVTWILLSFTCGILIQICFGRSQEDSGMVCNHLADLPPIRKVFSVTECTQFKLTWSPPAVQSHCIPELRYRVHYKIYSSNRILDWKIACNNTSIANCDILISGRLIGTTIVYKVEAFLIQNIAITSSTYYYRNWPNLNFKPVPPEDCKTVINYEKETVRLTCNRHNRCFYGSAYAYNFYLAIQNQTGVVEKITDAEPKLNVSQSTVQADILTHFTSKPTTTEPINYCNINHVNANCLPLIRYGVRYKIYSPSNNVDWQYSCNQTRGTSCQIEINGRLIGATVVFKILAATSDNKLTTSSDYYRSWPALTFKPVPPKECLASVDYKKRAIILTCKQHDRCFYGSMYSYNFYIYMKNSSKLIHQFQVGYTRSRVVSFDLLDLDTAYYWFANAERFNGKTSPNSTPSNFEILSQHVPQSFKKSLKVSQLMKHSGKTNSSKPTSLIINYSNTSEINNLERRPNPPTICLIYPNYSSRKIKLFCDPLIDQEDHWKEIILIICLAERLETQISKDYERKQFDLAGFNLFKFDSDHLWKAKIKNYQDRFSDYCPTKQFQIFSRIAKQFTNLDKLTLVNDIWLQLNTTASATANPGMKTKLILLFSLLFDN</sequence>
<reference evidence="2 3" key="1">
    <citation type="journal article" date="2008" name="Nature">
        <title>The Trichoplax genome and the nature of placozoans.</title>
        <authorList>
            <person name="Srivastava M."/>
            <person name="Begovic E."/>
            <person name="Chapman J."/>
            <person name="Putnam N.H."/>
            <person name="Hellsten U."/>
            <person name="Kawashima T."/>
            <person name="Kuo A."/>
            <person name="Mitros T."/>
            <person name="Salamov A."/>
            <person name="Carpenter M.L."/>
            <person name="Signorovitch A.Y."/>
            <person name="Moreno M.A."/>
            <person name="Kamm K."/>
            <person name="Grimwood J."/>
            <person name="Schmutz J."/>
            <person name="Shapiro H."/>
            <person name="Grigoriev I.V."/>
            <person name="Buss L.W."/>
            <person name="Schierwater B."/>
            <person name="Dellaporta S.L."/>
            <person name="Rokhsar D.S."/>
        </authorList>
    </citation>
    <scope>NUCLEOTIDE SEQUENCE [LARGE SCALE GENOMIC DNA]</scope>
    <source>
        <strain evidence="2 3">Grell-BS-1999</strain>
    </source>
</reference>
<dbReference type="RefSeq" id="XP_002115546.1">
    <property type="nucleotide sequence ID" value="XM_002115510.1"/>
</dbReference>